<keyword evidence="3" id="KW-1185">Reference proteome</keyword>
<dbReference type="Proteomes" id="UP000324832">
    <property type="component" value="Unassembled WGS sequence"/>
</dbReference>
<feature type="region of interest" description="Disordered" evidence="1">
    <location>
        <begin position="1"/>
        <end position="25"/>
    </location>
</feature>
<dbReference type="EMBL" id="FZQP02006963">
    <property type="protein sequence ID" value="VVD05360.1"/>
    <property type="molecule type" value="Genomic_DNA"/>
</dbReference>
<accession>A0A5E4R7P3</accession>
<organism evidence="2 3">
    <name type="scientific">Leptidea sinapis</name>
    <dbReference type="NCBI Taxonomy" id="189913"/>
    <lineage>
        <taxon>Eukaryota</taxon>
        <taxon>Metazoa</taxon>
        <taxon>Ecdysozoa</taxon>
        <taxon>Arthropoda</taxon>
        <taxon>Hexapoda</taxon>
        <taxon>Insecta</taxon>
        <taxon>Pterygota</taxon>
        <taxon>Neoptera</taxon>
        <taxon>Endopterygota</taxon>
        <taxon>Lepidoptera</taxon>
        <taxon>Glossata</taxon>
        <taxon>Ditrysia</taxon>
        <taxon>Papilionoidea</taxon>
        <taxon>Pieridae</taxon>
        <taxon>Dismorphiinae</taxon>
        <taxon>Leptidea</taxon>
    </lineage>
</organism>
<dbReference type="AlphaFoldDB" id="A0A5E4R7P3"/>
<proteinExistence type="predicted"/>
<evidence type="ECO:0000313" key="2">
    <source>
        <dbReference type="EMBL" id="VVD05360.1"/>
    </source>
</evidence>
<gene>
    <name evidence="2" type="ORF">LSINAPIS_LOCUS14917</name>
</gene>
<sequence length="68" mass="8291">MPCWRLPTPEDGFEEENGRRKREKKGSKVYTAPVLHEIYLQVDIIFHNLRNEISLIFLRQLYLFKLHY</sequence>
<protein>
    <submittedName>
        <fullName evidence="2">Uncharacterized protein</fullName>
    </submittedName>
</protein>
<name>A0A5E4R7P3_9NEOP</name>
<evidence type="ECO:0000256" key="1">
    <source>
        <dbReference type="SAM" id="MobiDB-lite"/>
    </source>
</evidence>
<evidence type="ECO:0000313" key="3">
    <source>
        <dbReference type="Proteomes" id="UP000324832"/>
    </source>
</evidence>
<reference evidence="2 3" key="1">
    <citation type="submission" date="2017-07" db="EMBL/GenBank/DDBJ databases">
        <authorList>
            <person name="Talla V."/>
            <person name="Backstrom N."/>
        </authorList>
    </citation>
    <scope>NUCLEOTIDE SEQUENCE [LARGE SCALE GENOMIC DNA]</scope>
</reference>